<protein>
    <submittedName>
        <fullName evidence="2">Transposase</fullName>
    </submittedName>
</protein>
<keyword evidence="1" id="KW-1185">Reference proteome</keyword>
<accession>A0A183CRV1</accession>
<reference evidence="1" key="1">
    <citation type="submission" date="2014-05" db="EMBL/GenBank/DDBJ databases">
        <title>The genome and life-stage specific transcriptomes of Globodera pallida elucidate key aspects of plant parasitism by a cyst nematode.</title>
        <authorList>
            <person name="Cotton J.A."/>
            <person name="Lilley C.J."/>
            <person name="Jones L.M."/>
            <person name="Kikuchi T."/>
            <person name="Reid A.J."/>
            <person name="Thorpe P."/>
            <person name="Tsai I.J."/>
            <person name="Beasley H."/>
            <person name="Blok V."/>
            <person name="Cock P.J.A."/>
            <person name="Van den Akker S.E."/>
            <person name="Holroyd N."/>
            <person name="Hunt M."/>
            <person name="Mantelin S."/>
            <person name="Naghra H."/>
            <person name="Pain A."/>
            <person name="Palomares-Rius J.E."/>
            <person name="Zarowiecki M."/>
            <person name="Berriman M."/>
            <person name="Jones J.T."/>
            <person name="Urwin P.E."/>
        </authorList>
    </citation>
    <scope>NUCLEOTIDE SEQUENCE [LARGE SCALE GENOMIC DNA]</scope>
    <source>
        <strain evidence="1">Lindley</strain>
    </source>
</reference>
<proteinExistence type="predicted"/>
<reference evidence="2" key="2">
    <citation type="submission" date="2016-06" db="UniProtKB">
        <authorList>
            <consortium name="WormBaseParasite"/>
        </authorList>
    </citation>
    <scope>IDENTIFICATION</scope>
</reference>
<dbReference type="WBParaSite" id="GPLIN_001560900">
    <property type="protein sequence ID" value="GPLIN_001560900"/>
    <property type="gene ID" value="GPLIN_001560900"/>
</dbReference>
<evidence type="ECO:0000313" key="1">
    <source>
        <dbReference type="Proteomes" id="UP000050741"/>
    </source>
</evidence>
<evidence type="ECO:0000313" key="2">
    <source>
        <dbReference type="WBParaSite" id="GPLIN_001560900"/>
    </source>
</evidence>
<dbReference type="AlphaFoldDB" id="A0A183CRV1"/>
<dbReference type="Proteomes" id="UP000050741">
    <property type="component" value="Unassembled WGS sequence"/>
</dbReference>
<name>A0A183CRV1_GLOPA</name>
<organism evidence="1 2">
    <name type="scientific">Globodera pallida</name>
    <name type="common">Potato cyst nematode worm</name>
    <name type="synonym">Heterodera pallida</name>
    <dbReference type="NCBI Taxonomy" id="36090"/>
    <lineage>
        <taxon>Eukaryota</taxon>
        <taxon>Metazoa</taxon>
        <taxon>Ecdysozoa</taxon>
        <taxon>Nematoda</taxon>
        <taxon>Chromadorea</taxon>
        <taxon>Rhabditida</taxon>
        <taxon>Tylenchina</taxon>
        <taxon>Tylenchomorpha</taxon>
        <taxon>Tylenchoidea</taxon>
        <taxon>Heteroderidae</taxon>
        <taxon>Heteroderinae</taxon>
        <taxon>Globodera</taxon>
    </lineage>
</organism>
<sequence>HINRRTAGRTTAAQELPFVQQAAAAPPQLEAQTSAHRQCR</sequence>